<accession>A0ACB9QA52</accession>
<keyword evidence="2" id="KW-1185">Reference proteome</keyword>
<organism evidence="1 2">
    <name type="scientific">Bauhinia variegata</name>
    <name type="common">Purple orchid tree</name>
    <name type="synonym">Phanera variegata</name>
    <dbReference type="NCBI Taxonomy" id="167791"/>
    <lineage>
        <taxon>Eukaryota</taxon>
        <taxon>Viridiplantae</taxon>
        <taxon>Streptophyta</taxon>
        <taxon>Embryophyta</taxon>
        <taxon>Tracheophyta</taxon>
        <taxon>Spermatophyta</taxon>
        <taxon>Magnoliopsida</taxon>
        <taxon>eudicotyledons</taxon>
        <taxon>Gunneridae</taxon>
        <taxon>Pentapetalae</taxon>
        <taxon>rosids</taxon>
        <taxon>fabids</taxon>
        <taxon>Fabales</taxon>
        <taxon>Fabaceae</taxon>
        <taxon>Cercidoideae</taxon>
        <taxon>Cercideae</taxon>
        <taxon>Bauhiniinae</taxon>
        <taxon>Bauhinia</taxon>
    </lineage>
</organism>
<evidence type="ECO:0000313" key="2">
    <source>
        <dbReference type="Proteomes" id="UP000828941"/>
    </source>
</evidence>
<name>A0ACB9QA52_BAUVA</name>
<gene>
    <name evidence="1" type="ORF">L6164_001631</name>
</gene>
<proteinExistence type="predicted"/>
<evidence type="ECO:0000313" key="1">
    <source>
        <dbReference type="EMBL" id="KAI4357697.1"/>
    </source>
</evidence>
<protein>
    <submittedName>
        <fullName evidence="1">Uncharacterized protein</fullName>
    </submittedName>
</protein>
<comment type="caution">
    <text evidence="1">The sequence shown here is derived from an EMBL/GenBank/DDBJ whole genome shotgun (WGS) entry which is preliminary data.</text>
</comment>
<dbReference type="EMBL" id="CM039426">
    <property type="protein sequence ID" value="KAI4357697.1"/>
    <property type="molecule type" value="Genomic_DNA"/>
</dbReference>
<dbReference type="Proteomes" id="UP000828941">
    <property type="component" value="Chromosome 1"/>
</dbReference>
<sequence length="338" mass="37274">MASPLLLFLTILSCFSLSSSLPHETILDAADILTDSGFVSMALTLEVISKTLLSHSPSLTIFAPSDSAFRRSGQPSIDLLQFHFAPLSLPLQNLRLLPAGTKIPTMFSGRSLTVTTSPSDHAISLNNVRISETPIYDDGFFLIYGIERFFNPNFQYTGPYQRPSPNSQCIAKNSTMSSSNPFHQTRETLQSGGYSVMASFLDMQLPGNTDQTPMTVFAPQDEIVMNHLGNFSEYPPFFLRHAVPCKLLWNDLAHFDDGSELPTYLEGFTISITRSAGVLTLNGVTVIIPDLFYSDKIVVHGVSDVLAAHVKNQEEVVETFDHTEDGHAEENLFDPGEF</sequence>
<reference evidence="1 2" key="1">
    <citation type="journal article" date="2022" name="DNA Res.">
        <title>Chromosomal-level genome assembly of the orchid tree Bauhinia variegata (Leguminosae; Cercidoideae) supports the allotetraploid origin hypothesis of Bauhinia.</title>
        <authorList>
            <person name="Zhong Y."/>
            <person name="Chen Y."/>
            <person name="Zheng D."/>
            <person name="Pang J."/>
            <person name="Liu Y."/>
            <person name="Luo S."/>
            <person name="Meng S."/>
            <person name="Qian L."/>
            <person name="Wei D."/>
            <person name="Dai S."/>
            <person name="Zhou R."/>
        </authorList>
    </citation>
    <scope>NUCLEOTIDE SEQUENCE [LARGE SCALE GENOMIC DNA]</scope>
    <source>
        <strain evidence="1">BV-YZ2020</strain>
    </source>
</reference>